<dbReference type="AlphaFoldDB" id="A0A494X879"/>
<gene>
    <name evidence="1" type="ORF">D7S89_22005</name>
</gene>
<evidence type="ECO:0000313" key="1">
    <source>
        <dbReference type="EMBL" id="RKP44556.1"/>
    </source>
</evidence>
<reference evidence="1 2" key="1">
    <citation type="submission" date="2018-10" db="EMBL/GenBank/DDBJ databases">
        <title>Paraburkholderia sp. 7MK8-2, isolated from soil.</title>
        <authorList>
            <person name="Gao Z.-H."/>
            <person name="Qiu L.-H."/>
        </authorList>
    </citation>
    <scope>NUCLEOTIDE SEQUENCE [LARGE SCALE GENOMIC DNA]</scope>
    <source>
        <strain evidence="1 2">7MK8-2</strain>
    </source>
</reference>
<proteinExistence type="predicted"/>
<organism evidence="1 2">
    <name type="scientific">Trinickia fusca</name>
    <dbReference type="NCBI Taxonomy" id="2419777"/>
    <lineage>
        <taxon>Bacteria</taxon>
        <taxon>Pseudomonadati</taxon>
        <taxon>Pseudomonadota</taxon>
        <taxon>Betaproteobacteria</taxon>
        <taxon>Burkholderiales</taxon>
        <taxon>Burkholderiaceae</taxon>
        <taxon>Trinickia</taxon>
    </lineage>
</organism>
<evidence type="ECO:0000313" key="2">
    <source>
        <dbReference type="Proteomes" id="UP000280434"/>
    </source>
</evidence>
<keyword evidence="2" id="KW-1185">Reference proteome</keyword>
<dbReference type="EMBL" id="RBZV01000012">
    <property type="protein sequence ID" value="RKP44556.1"/>
    <property type="molecule type" value="Genomic_DNA"/>
</dbReference>
<comment type="caution">
    <text evidence="1">The sequence shown here is derived from an EMBL/GenBank/DDBJ whole genome shotgun (WGS) entry which is preliminary data.</text>
</comment>
<protein>
    <submittedName>
        <fullName evidence="1">Uncharacterized protein</fullName>
    </submittedName>
</protein>
<accession>A0A494X879</accession>
<dbReference type="Proteomes" id="UP000280434">
    <property type="component" value="Unassembled WGS sequence"/>
</dbReference>
<name>A0A494X879_9BURK</name>
<sequence length="67" mass="6954">MGILPQSVACVHGTVENGAVCVNLPIIGKKCIDVGLHFANGLSASVCLERIFPPKVCAEVAGSRFCI</sequence>